<evidence type="ECO:0000313" key="2">
    <source>
        <dbReference type="Proteomes" id="UP000287033"/>
    </source>
</evidence>
<accession>A0A401SZM7</accession>
<organism evidence="1 2">
    <name type="scientific">Chiloscyllium punctatum</name>
    <name type="common">Brownbanded bambooshark</name>
    <name type="synonym">Hemiscyllium punctatum</name>
    <dbReference type="NCBI Taxonomy" id="137246"/>
    <lineage>
        <taxon>Eukaryota</taxon>
        <taxon>Metazoa</taxon>
        <taxon>Chordata</taxon>
        <taxon>Craniata</taxon>
        <taxon>Vertebrata</taxon>
        <taxon>Chondrichthyes</taxon>
        <taxon>Elasmobranchii</taxon>
        <taxon>Galeomorphii</taxon>
        <taxon>Galeoidea</taxon>
        <taxon>Orectolobiformes</taxon>
        <taxon>Hemiscylliidae</taxon>
        <taxon>Chiloscyllium</taxon>
    </lineage>
</organism>
<protein>
    <submittedName>
        <fullName evidence="1">Uncharacterized protein</fullName>
    </submittedName>
</protein>
<dbReference type="PANTHER" id="PTHR37153:SF1">
    <property type="entry name" value="HYPOTHETICAL LOC292874"/>
    <property type="match status" value="1"/>
</dbReference>
<name>A0A401SZM7_CHIPU</name>
<reference evidence="1 2" key="1">
    <citation type="journal article" date="2018" name="Nat. Ecol. Evol.">
        <title>Shark genomes provide insights into elasmobranch evolution and the origin of vertebrates.</title>
        <authorList>
            <person name="Hara Y"/>
            <person name="Yamaguchi K"/>
            <person name="Onimaru K"/>
            <person name="Kadota M"/>
            <person name="Koyanagi M"/>
            <person name="Keeley SD"/>
            <person name="Tatsumi K"/>
            <person name="Tanaka K"/>
            <person name="Motone F"/>
            <person name="Kageyama Y"/>
            <person name="Nozu R"/>
            <person name="Adachi N"/>
            <person name="Nishimura O"/>
            <person name="Nakagawa R"/>
            <person name="Tanegashima C"/>
            <person name="Kiyatake I"/>
            <person name="Matsumoto R"/>
            <person name="Murakumo K"/>
            <person name="Nishida K"/>
            <person name="Terakita A"/>
            <person name="Kuratani S"/>
            <person name="Sato K"/>
            <person name="Hyodo S Kuraku.S."/>
        </authorList>
    </citation>
    <scope>NUCLEOTIDE SEQUENCE [LARGE SCALE GENOMIC DNA]</scope>
</reference>
<dbReference type="Proteomes" id="UP000287033">
    <property type="component" value="Unassembled WGS sequence"/>
</dbReference>
<dbReference type="EMBL" id="BEZZ01000749">
    <property type="protein sequence ID" value="GCC35837.1"/>
    <property type="molecule type" value="Genomic_DNA"/>
</dbReference>
<sequence length="176" mass="20144">MAARNEILHKRSGRALTPNDYRKKHLKQFISKYESLDTEMPGIRKFQDTPQSQPLTICVECPPDLDLTHQDIMTAAESILPNAFALGKITSIQFENVNVICGSSGLKNRWLINISDFQTRSLFLNSGLVIKKMYMAVQRYDDLLMEDYKLHLRRAMAQKKVLETLNETANLGVKSR</sequence>
<dbReference type="AlphaFoldDB" id="A0A401SZM7"/>
<comment type="caution">
    <text evidence="1">The sequence shown here is derived from an EMBL/GenBank/DDBJ whole genome shotgun (WGS) entry which is preliminary data.</text>
</comment>
<keyword evidence="2" id="KW-1185">Reference proteome</keyword>
<evidence type="ECO:0000313" key="1">
    <source>
        <dbReference type="EMBL" id="GCC35837.1"/>
    </source>
</evidence>
<proteinExistence type="predicted"/>
<dbReference type="OMA" id="NPPEKEM"/>
<gene>
    <name evidence="1" type="ORF">chiPu_0014325</name>
</gene>
<dbReference type="Pfam" id="PF15876">
    <property type="entry name" value="DUF4732"/>
    <property type="match status" value="1"/>
</dbReference>
<dbReference type="OrthoDB" id="6076093at2759"/>
<dbReference type="PANTHER" id="PTHR37153">
    <property type="entry name" value="CHROMOSOME 19 C19ORF81 HOMOLOG"/>
    <property type="match status" value="1"/>
</dbReference>
<dbReference type="InterPro" id="IPR031746">
    <property type="entry name" value="DUF4732"/>
</dbReference>